<feature type="transmembrane region" description="Helical" evidence="7">
    <location>
        <begin position="12"/>
        <end position="35"/>
    </location>
</feature>
<evidence type="ECO:0000259" key="8">
    <source>
        <dbReference type="PROSITE" id="PS50928"/>
    </source>
</evidence>
<dbReference type="PANTHER" id="PTHR43005:SF1">
    <property type="entry name" value="SPERMIDINE_PUTRESCINE TRANSPORT SYSTEM PERMEASE PROTEIN"/>
    <property type="match status" value="1"/>
</dbReference>
<dbReference type="PANTHER" id="PTHR43005">
    <property type="entry name" value="BLR7065 PROTEIN"/>
    <property type="match status" value="1"/>
</dbReference>
<protein>
    <submittedName>
        <fullName evidence="9">Sugar ABC transporter, permease protein</fullName>
    </submittedName>
</protein>
<dbReference type="EMBL" id="CP000805">
    <property type="protein sequence ID" value="ACD70502.1"/>
    <property type="molecule type" value="Genomic_DNA"/>
</dbReference>
<sequence>MGKSMSKPRDTVSAYCFSAPALVLLMFVLVLPAFLGLRMSFFQWQLSALRTQPVFVGFENYRELFSSIHFWASVRTTLVFTLSVVVLEVVLGLALALVLEHGVPGLRFFRTVFVLPMMIAPVVVGVLWGFLYHPQFGKINYALQAFELGPVLWLANPRLALLSVILTDVWQWTPFVFLVLLAGLQGIPQHLLYAAKVDGANYMQTLLHIKIPHIAPVLGIATVLRLIDSFRGLVVIMTLTNGGPGVATEILPLHLQRIAFEDHRLGKASAVAVLLFLLTSLLTCIFILLTMRRQAR</sequence>
<evidence type="ECO:0000256" key="7">
    <source>
        <dbReference type="RuleBase" id="RU363032"/>
    </source>
</evidence>
<keyword evidence="3" id="KW-1003">Cell membrane</keyword>
<dbReference type="GO" id="GO:0005886">
    <property type="term" value="C:plasma membrane"/>
    <property type="evidence" value="ECO:0007669"/>
    <property type="project" value="UniProtKB-SubCell"/>
</dbReference>
<dbReference type="InterPro" id="IPR035906">
    <property type="entry name" value="MetI-like_sf"/>
</dbReference>
<evidence type="ECO:0000256" key="5">
    <source>
        <dbReference type="ARBA" id="ARBA00022989"/>
    </source>
</evidence>
<feature type="transmembrane region" description="Helical" evidence="7">
    <location>
        <begin position="111"/>
        <end position="131"/>
    </location>
</feature>
<keyword evidence="4 7" id="KW-0812">Transmembrane</keyword>
<feature type="transmembrane region" description="Helical" evidence="7">
    <location>
        <begin position="205"/>
        <end position="227"/>
    </location>
</feature>
<evidence type="ECO:0000256" key="2">
    <source>
        <dbReference type="ARBA" id="ARBA00022448"/>
    </source>
</evidence>
<proteinExistence type="inferred from homology"/>
<evidence type="ECO:0000256" key="3">
    <source>
        <dbReference type="ARBA" id="ARBA00022475"/>
    </source>
</evidence>
<accession>A0A0H3BHG7</accession>
<evidence type="ECO:0000313" key="9">
    <source>
        <dbReference type="EMBL" id="ACD70502.1"/>
    </source>
</evidence>
<keyword evidence="2 7" id="KW-0813">Transport</keyword>
<dbReference type="RefSeq" id="WP_010881524.1">
    <property type="nucleotide sequence ID" value="NC_010741.1"/>
</dbReference>
<dbReference type="Gene3D" id="1.10.3720.10">
    <property type="entry name" value="MetI-like"/>
    <property type="match status" value="1"/>
</dbReference>
<name>A0A0H3BHG7_TREPS</name>
<reference evidence="9 10" key="1">
    <citation type="journal article" date="2008" name="BMC Microbiol.">
        <title>Complete genome sequence of Treponema pallidum ssp. pallidum strain SS14 determined with oligonucleotide arrays.</title>
        <authorList>
            <person name="Matejkova P."/>
            <person name="Strouhal M."/>
            <person name="Smajs D."/>
            <person name="Norris S.J."/>
            <person name="Palzkill T."/>
            <person name="Petrosino J.F."/>
            <person name="Sodergren E."/>
            <person name="Norton J.E."/>
            <person name="Singh J."/>
            <person name="Richmond T.A."/>
            <person name="Molla M.N."/>
            <person name="Albert T.J."/>
            <person name="Weinstock G.M."/>
        </authorList>
    </citation>
    <scope>NUCLEOTIDE SEQUENCE [LARGE SCALE GENOMIC DNA]</scope>
    <source>
        <strain evidence="9 10">SS14</strain>
    </source>
</reference>
<evidence type="ECO:0000256" key="6">
    <source>
        <dbReference type="ARBA" id="ARBA00023136"/>
    </source>
</evidence>
<dbReference type="GO" id="GO:0055085">
    <property type="term" value="P:transmembrane transport"/>
    <property type="evidence" value="ECO:0007669"/>
    <property type="project" value="InterPro"/>
</dbReference>
<comment type="subcellular location">
    <subcellularLocation>
        <location evidence="1 7">Cell membrane</location>
        <topology evidence="1 7">Multi-pass membrane protein</topology>
    </subcellularLocation>
</comment>
<dbReference type="GeneID" id="93875870"/>
<dbReference type="AlphaFoldDB" id="A0A0H3BHG7"/>
<dbReference type="PROSITE" id="PS50928">
    <property type="entry name" value="ABC_TM1"/>
    <property type="match status" value="1"/>
</dbReference>
<evidence type="ECO:0000256" key="4">
    <source>
        <dbReference type="ARBA" id="ARBA00022692"/>
    </source>
</evidence>
<dbReference type="KEGG" id="tpp:TPASS_0075"/>
<feature type="transmembrane region" description="Helical" evidence="7">
    <location>
        <begin position="159"/>
        <end position="184"/>
    </location>
</feature>
<dbReference type="CDD" id="cd06261">
    <property type="entry name" value="TM_PBP2"/>
    <property type="match status" value="1"/>
</dbReference>
<keyword evidence="5 7" id="KW-1133">Transmembrane helix</keyword>
<feature type="transmembrane region" description="Helical" evidence="7">
    <location>
        <begin position="270"/>
        <end position="291"/>
    </location>
</feature>
<keyword evidence="6 7" id="KW-0472">Membrane</keyword>
<evidence type="ECO:0000313" key="10">
    <source>
        <dbReference type="Proteomes" id="UP000001202"/>
    </source>
</evidence>
<dbReference type="InterPro" id="IPR000515">
    <property type="entry name" value="MetI-like"/>
</dbReference>
<organism evidence="9 10">
    <name type="scientific">Treponema pallidum subsp. pallidum (strain SS14)</name>
    <dbReference type="NCBI Taxonomy" id="455434"/>
    <lineage>
        <taxon>Bacteria</taxon>
        <taxon>Pseudomonadati</taxon>
        <taxon>Spirochaetota</taxon>
        <taxon>Spirochaetia</taxon>
        <taxon>Spirochaetales</taxon>
        <taxon>Treponemataceae</taxon>
        <taxon>Treponema</taxon>
    </lineage>
</organism>
<dbReference type="Proteomes" id="UP000001202">
    <property type="component" value="Chromosome"/>
</dbReference>
<evidence type="ECO:0000256" key="1">
    <source>
        <dbReference type="ARBA" id="ARBA00004651"/>
    </source>
</evidence>
<dbReference type="SUPFAM" id="SSF161098">
    <property type="entry name" value="MetI-like"/>
    <property type="match status" value="1"/>
</dbReference>
<gene>
    <name evidence="9" type="primary">y4oQ</name>
    <name evidence="9" type="ordered locus">TPASS_0075</name>
</gene>
<feature type="domain" description="ABC transmembrane type-1" evidence="8">
    <location>
        <begin position="74"/>
        <end position="286"/>
    </location>
</feature>
<dbReference type="PATRIC" id="fig|455434.6.peg.76"/>
<feature type="transmembrane region" description="Helical" evidence="7">
    <location>
        <begin position="78"/>
        <end position="99"/>
    </location>
</feature>
<dbReference type="Pfam" id="PF00528">
    <property type="entry name" value="BPD_transp_1"/>
    <property type="match status" value="1"/>
</dbReference>
<comment type="similarity">
    <text evidence="7">Belongs to the binding-protein-dependent transport system permease family.</text>
</comment>